<dbReference type="Proteomes" id="UP001218188">
    <property type="component" value="Unassembled WGS sequence"/>
</dbReference>
<feature type="region of interest" description="Disordered" evidence="1">
    <location>
        <begin position="638"/>
        <end position="674"/>
    </location>
</feature>
<feature type="compositionally biased region" description="Polar residues" evidence="1">
    <location>
        <begin position="398"/>
        <end position="407"/>
    </location>
</feature>
<dbReference type="AlphaFoldDB" id="A0AAD6WNE7"/>
<evidence type="ECO:0000313" key="3">
    <source>
        <dbReference type="Proteomes" id="UP001218188"/>
    </source>
</evidence>
<feature type="region of interest" description="Disordered" evidence="1">
    <location>
        <begin position="220"/>
        <end position="253"/>
    </location>
</feature>
<organism evidence="2 3">
    <name type="scientific">Mycena alexandri</name>
    <dbReference type="NCBI Taxonomy" id="1745969"/>
    <lineage>
        <taxon>Eukaryota</taxon>
        <taxon>Fungi</taxon>
        <taxon>Dikarya</taxon>
        <taxon>Basidiomycota</taxon>
        <taxon>Agaricomycotina</taxon>
        <taxon>Agaricomycetes</taxon>
        <taxon>Agaricomycetidae</taxon>
        <taxon>Agaricales</taxon>
        <taxon>Marasmiineae</taxon>
        <taxon>Mycenaceae</taxon>
        <taxon>Mycena</taxon>
    </lineage>
</organism>
<feature type="compositionally biased region" description="Basic residues" evidence="1">
    <location>
        <begin position="663"/>
        <end position="674"/>
    </location>
</feature>
<evidence type="ECO:0000313" key="2">
    <source>
        <dbReference type="EMBL" id="KAJ7020978.1"/>
    </source>
</evidence>
<sequence>MSHFAISSTDNYLDCLSSGNPATPRNPCNDVPALWFVQVQPRTITRLRVIFWRGQFDFHGTLSSTDEDGYTRFGTSIQITSKGVNAMANVWKVEELARSGHDINNLTRKSRVVTPQNRVDKAMLWYGYWNMASKPPTPLLICIHLTQEKKTPSDARNDHRENVYTHLLTRQQIVCIIQQHPLHSVDCATHEDSVTMSTSCFVPFGKMRVLMTMAKTKQALRKPTGTVDDRAMSPIRGPSATMQPRRAGVSDSEPKIEQPLATRALGSKRPDLYTEMTKAKVTLHKTYNSIKCISVNCKHCNDFYEHIDAKRLKRRLEPASDHEVEAATAPLPALDIGKSAVDVAFTLQKIRGYLDTTEIMEELVGVAAATELATYKRKLVEMETAKKQAEGQLKALRRQTSSQTSMAQKRPAEEDIDPRSSKLPSTEGAATARLPISAADLTDPGSVWNRLHNMTRPQPQDNYMLLAQWLQHREIEDFKGIPLRPPHFAVDLRDARGYQQVFTRIPGQTHGSDSGPKLRRRRCIIALMRILTVPGLYEAIIHDHNIPIDPLPQLTPCDFPESADDVDLLSDHDIAVLLAKRGLAVAHADDVWQFCHRYIRAEFGAGKSEFQSTDLIEILASEEKALKLRGIPLGLNSQDEDIYPRTVPSHRRPQANERATQKNSRRWVTRGKQR</sequence>
<comment type="caution">
    <text evidence="2">The sequence shown here is derived from an EMBL/GenBank/DDBJ whole genome shotgun (WGS) entry which is preliminary data.</text>
</comment>
<name>A0AAD6WNE7_9AGAR</name>
<feature type="region of interest" description="Disordered" evidence="1">
    <location>
        <begin position="390"/>
        <end position="431"/>
    </location>
</feature>
<protein>
    <submittedName>
        <fullName evidence="2">Uncharacterized protein</fullName>
    </submittedName>
</protein>
<reference evidence="2" key="1">
    <citation type="submission" date="2023-03" db="EMBL/GenBank/DDBJ databases">
        <title>Massive genome expansion in bonnet fungi (Mycena s.s.) driven by repeated elements and novel gene families across ecological guilds.</title>
        <authorList>
            <consortium name="Lawrence Berkeley National Laboratory"/>
            <person name="Harder C.B."/>
            <person name="Miyauchi S."/>
            <person name="Viragh M."/>
            <person name="Kuo A."/>
            <person name="Thoen E."/>
            <person name="Andreopoulos B."/>
            <person name="Lu D."/>
            <person name="Skrede I."/>
            <person name="Drula E."/>
            <person name="Henrissat B."/>
            <person name="Morin E."/>
            <person name="Kohler A."/>
            <person name="Barry K."/>
            <person name="LaButti K."/>
            <person name="Morin E."/>
            <person name="Salamov A."/>
            <person name="Lipzen A."/>
            <person name="Mereny Z."/>
            <person name="Hegedus B."/>
            <person name="Baldrian P."/>
            <person name="Stursova M."/>
            <person name="Weitz H."/>
            <person name="Taylor A."/>
            <person name="Grigoriev I.V."/>
            <person name="Nagy L.G."/>
            <person name="Martin F."/>
            <person name="Kauserud H."/>
        </authorList>
    </citation>
    <scope>NUCLEOTIDE SEQUENCE</scope>
    <source>
        <strain evidence="2">CBHHK200</strain>
    </source>
</reference>
<proteinExistence type="predicted"/>
<accession>A0AAD6WNE7</accession>
<feature type="compositionally biased region" description="Basic and acidic residues" evidence="1">
    <location>
        <begin position="410"/>
        <end position="420"/>
    </location>
</feature>
<dbReference type="EMBL" id="JARJCM010000245">
    <property type="protein sequence ID" value="KAJ7020978.1"/>
    <property type="molecule type" value="Genomic_DNA"/>
</dbReference>
<keyword evidence="3" id="KW-1185">Reference proteome</keyword>
<gene>
    <name evidence="2" type="ORF">C8F04DRAFT_1195969</name>
</gene>
<evidence type="ECO:0000256" key="1">
    <source>
        <dbReference type="SAM" id="MobiDB-lite"/>
    </source>
</evidence>